<sequence length="210" mass="22870">MKTSARRPGHRRIRIVRNLRVLIAAPARSPRCQADARRVAARLTYLRHVTSLPSPARPVLIVPPGAADQALGADANVLYICTHSYPGLHPEGFLDTNLTALHRPLTANTLILDTCWGAAPAIRRTLAALRPAHLPPLALLAPADRAPFDHHVLAGPLLEALLTGPRSGPWPQRLTEAKTTALATTEMAAHTRRDWARWQIHAIPGTRPTP</sequence>
<evidence type="ECO:0000313" key="1">
    <source>
        <dbReference type="EMBL" id="GAA1733665.1"/>
    </source>
</evidence>
<dbReference type="RefSeq" id="WP_237510424.1">
    <property type="nucleotide sequence ID" value="NZ_BAAALR010000177.1"/>
</dbReference>
<accession>A0ABN2JNL1</accession>
<organism evidence="1 2">
    <name type="scientific">Streptomyces yatensis</name>
    <dbReference type="NCBI Taxonomy" id="155177"/>
    <lineage>
        <taxon>Bacteria</taxon>
        <taxon>Bacillati</taxon>
        <taxon>Actinomycetota</taxon>
        <taxon>Actinomycetes</taxon>
        <taxon>Kitasatosporales</taxon>
        <taxon>Streptomycetaceae</taxon>
        <taxon>Streptomyces</taxon>
        <taxon>Streptomyces violaceusniger group</taxon>
    </lineage>
</organism>
<protein>
    <submittedName>
        <fullName evidence="1">Uncharacterized protein</fullName>
    </submittedName>
</protein>
<keyword evidence="2" id="KW-1185">Reference proteome</keyword>
<gene>
    <name evidence="1" type="ORF">GCM10009680_87450</name>
</gene>
<comment type="caution">
    <text evidence="1">The sequence shown here is derived from an EMBL/GenBank/DDBJ whole genome shotgun (WGS) entry which is preliminary data.</text>
</comment>
<name>A0ABN2JNL1_9ACTN</name>
<dbReference type="EMBL" id="BAAALR010000177">
    <property type="protein sequence ID" value="GAA1733665.1"/>
    <property type="molecule type" value="Genomic_DNA"/>
</dbReference>
<evidence type="ECO:0000313" key="2">
    <source>
        <dbReference type="Proteomes" id="UP001499947"/>
    </source>
</evidence>
<proteinExistence type="predicted"/>
<reference evidence="1 2" key="1">
    <citation type="journal article" date="2019" name="Int. J. Syst. Evol. Microbiol.">
        <title>The Global Catalogue of Microorganisms (GCM) 10K type strain sequencing project: providing services to taxonomists for standard genome sequencing and annotation.</title>
        <authorList>
            <consortium name="The Broad Institute Genomics Platform"/>
            <consortium name="The Broad Institute Genome Sequencing Center for Infectious Disease"/>
            <person name="Wu L."/>
            <person name="Ma J."/>
        </authorList>
    </citation>
    <scope>NUCLEOTIDE SEQUENCE [LARGE SCALE GENOMIC DNA]</scope>
    <source>
        <strain evidence="1 2">JCM 13244</strain>
    </source>
</reference>
<dbReference type="Proteomes" id="UP001499947">
    <property type="component" value="Unassembled WGS sequence"/>
</dbReference>